<dbReference type="Proteomes" id="UP000283745">
    <property type="component" value="Unassembled WGS sequence"/>
</dbReference>
<evidence type="ECO:0000313" key="1">
    <source>
        <dbReference type="EMBL" id="RHE40292.1"/>
    </source>
</evidence>
<proteinExistence type="predicted"/>
<dbReference type="InterPro" id="IPR013785">
    <property type="entry name" value="Aldolase_TIM"/>
</dbReference>
<dbReference type="PANTHER" id="PTHR35787">
    <property type="entry name" value="GLYCEROL UPTAKE OPERON ANTITERMINATOR REGULATORY PROTEIN"/>
    <property type="match status" value="1"/>
</dbReference>
<dbReference type="GO" id="GO:0006071">
    <property type="term" value="P:glycerol metabolic process"/>
    <property type="evidence" value="ECO:0007669"/>
    <property type="project" value="InterPro"/>
</dbReference>
<dbReference type="InterPro" id="IPR006699">
    <property type="entry name" value="GlpP"/>
</dbReference>
<dbReference type="Pfam" id="PF04309">
    <property type="entry name" value="G3P_antiterm"/>
    <property type="match status" value="1"/>
</dbReference>
<comment type="caution">
    <text evidence="1">The sequence shown here is derived from an EMBL/GenBank/DDBJ whole genome shotgun (WGS) entry which is preliminary data.</text>
</comment>
<protein>
    <submittedName>
        <fullName evidence="1">Glycerol-3-phosphate responsive antiterminator</fullName>
    </submittedName>
</protein>
<dbReference type="PIRSF" id="PIRSF016897">
    <property type="entry name" value="GlpP"/>
    <property type="match status" value="1"/>
</dbReference>
<reference evidence="1 2" key="1">
    <citation type="submission" date="2018-08" db="EMBL/GenBank/DDBJ databases">
        <title>A genome reference for cultivated species of the human gut microbiota.</title>
        <authorList>
            <person name="Zou Y."/>
            <person name="Xue W."/>
            <person name="Luo G."/>
        </authorList>
    </citation>
    <scope>NUCLEOTIDE SEQUENCE [LARGE SCALE GENOMIC DNA]</scope>
    <source>
        <strain evidence="1 2">AM28-23</strain>
    </source>
</reference>
<dbReference type="PANTHER" id="PTHR35787:SF1">
    <property type="entry name" value="GLYCEROL UPTAKE OPERON ANTITERMINATOR REGULATORY PROTEIN"/>
    <property type="match status" value="1"/>
</dbReference>
<evidence type="ECO:0000313" key="2">
    <source>
        <dbReference type="Proteomes" id="UP000283745"/>
    </source>
</evidence>
<dbReference type="GO" id="GO:0006355">
    <property type="term" value="P:regulation of DNA-templated transcription"/>
    <property type="evidence" value="ECO:0007669"/>
    <property type="project" value="InterPro"/>
</dbReference>
<sequence>MSSKHFTSFYESMERCPIIAAINNDSLLEACKTAPCEIVYILYGNICTIADIVDEVVAAGKTAIVHLDLINGLASREISVDFIKKYTKASGIISTKPQLIKRGNELELITIQRFFMLDRLTYNNIKKHVRETSPDIVEMMPAGLTKMITYALEEINGKPLVVSGLVLDKSDVMGALSAGAIAISTTNEEIWATLD</sequence>
<dbReference type="EMBL" id="QSKF01000005">
    <property type="protein sequence ID" value="RHE40292.1"/>
    <property type="molecule type" value="Genomic_DNA"/>
</dbReference>
<dbReference type="RefSeq" id="WP_118039224.1">
    <property type="nucleotide sequence ID" value="NZ_CABJFK010000005.1"/>
</dbReference>
<organism evidence="1 2">
    <name type="scientific">Blautia obeum</name>
    <dbReference type="NCBI Taxonomy" id="40520"/>
    <lineage>
        <taxon>Bacteria</taxon>
        <taxon>Bacillati</taxon>
        <taxon>Bacillota</taxon>
        <taxon>Clostridia</taxon>
        <taxon>Lachnospirales</taxon>
        <taxon>Lachnospiraceae</taxon>
        <taxon>Blautia</taxon>
    </lineage>
</organism>
<dbReference type="Gene3D" id="3.20.20.70">
    <property type="entry name" value="Aldolase class I"/>
    <property type="match status" value="1"/>
</dbReference>
<accession>A0A414J785</accession>
<gene>
    <name evidence="1" type="ORF">DW740_07915</name>
</gene>
<dbReference type="SUPFAM" id="SSF110391">
    <property type="entry name" value="GlpP-like"/>
    <property type="match status" value="1"/>
</dbReference>
<name>A0A414J785_9FIRM</name>
<dbReference type="AlphaFoldDB" id="A0A414J785"/>